<dbReference type="SUPFAM" id="SSF52317">
    <property type="entry name" value="Class I glutamine amidotransferase-like"/>
    <property type="match status" value="1"/>
</dbReference>
<evidence type="ECO:0000256" key="4">
    <source>
        <dbReference type="ARBA" id="ARBA00022801"/>
    </source>
</evidence>
<keyword evidence="3" id="KW-0028">Amino-acid biosynthesis</keyword>
<feature type="active site" evidence="10">
    <location>
        <position position="186"/>
    </location>
</feature>
<evidence type="ECO:0000256" key="10">
    <source>
        <dbReference type="PIRSR" id="PIRSR000495-1"/>
    </source>
</evidence>
<keyword evidence="7" id="KW-0456">Lyase</keyword>
<dbReference type="AlphaFoldDB" id="A0A1B3BBR0"/>
<keyword evidence="13" id="KW-1185">Reference proteome</keyword>
<dbReference type="EMBL" id="CP012418">
    <property type="protein sequence ID" value="AOE50231.1"/>
    <property type="molecule type" value="Genomic_DNA"/>
</dbReference>
<dbReference type="PANTHER" id="PTHR42701">
    <property type="entry name" value="IMIDAZOLE GLYCEROL PHOSPHATE SYNTHASE SUBUNIT HISH"/>
    <property type="match status" value="1"/>
</dbReference>
<dbReference type="InterPro" id="IPR010139">
    <property type="entry name" value="Imidazole-glycPsynth_HisH"/>
</dbReference>
<dbReference type="OrthoDB" id="9807137at2"/>
<dbReference type="GO" id="GO:0016829">
    <property type="term" value="F:lyase activity"/>
    <property type="evidence" value="ECO:0007669"/>
    <property type="project" value="UniProtKB-KW"/>
</dbReference>
<evidence type="ECO:0000256" key="5">
    <source>
        <dbReference type="ARBA" id="ARBA00022962"/>
    </source>
</evidence>
<dbReference type="KEGG" id="ksd:KS2013_1521"/>
<dbReference type="GO" id="GO:0004359">
    <property type="term" value="F:glutaminase activity"/>
    <property type="evidence" value="ECO:0007669"/>
    <property type="project" value="UniProtKB-EC"/>
</dbReference>
<dbReference type="UniPathway" id="UPA00031">
    <property type="reaction ID" value="UER00010"/>
</dbReference>
<evidence type="ECO:0000313" key="12">
    <source>
        <dbReference type="EMBL" id="AOE50231.1"/>
    </source>
</evidence>
<dbReference type="RefSeq" id="WP_068992099.1">
    <property type="nucleotide sequence ID" value="NZ_CP012418.1"/>
</dbReference>
<comment type="pathway">
    <text evidence="1">Amino-acid biosynthesis; L-histidine biosynthesis; L-histidine from 5-phospho-alpha-D-ribose 1-diphosphate: step 5/9.</text>
</comment>
<proteinExistence type="predicted"/>
<feature type="active site" description="Nucleophile" evidence="10">
    <location>
        <position position="91"/>
    </location>
</feature>
<comment type="subunit">
    <text evidence="2">Heterodimer of HisH and HisF.</text>
</comment>
<dbReference type="GO" id="GO:0000107">
    <property type="term" value="F:imidazoleglycerol-phosphate synthase activity"/>
    <property type="evidence" value="ECO:0007669"/>
    <property type="project" value="RHEA"/>
</dbReference>
<evidence type="ECO:0000256" key="6">
    <source>
        <dbReference type="ARBA" id="ARBA00023102"/>
    </source>
</evidence>
<keyword evidence="5 12" id="KW-0315">Glutamine amidotransferase</keyword>
<evidence type="ECO:0000256" key="8">
    <source>
        <dbReference type="ARBA" id="ARBA00047838"/>
    </source>
</evidence>
<dbReference type="STRING" id="1144748.KS2013_1521"/>
<feature type="domain" description="Glutamine amidotransferase" evidence="11">
    <location>
        <begin position="24"/>
        <end position="192"/>
    </location>
</feature>
<evidence type="ECO:0000259" key="11">
    <source>
        <dbReference type="Pfam" id="PF00117"/>
    </source>
</evidence>
<reference evidence="13" key="1">
    <citation type="submission" date="2015-08" db="EMBL/GenBank/DDBJ databases">
        <authorList>
            <person name="Kim K.M."/>
        </authorList>
    </citation>
    <scope>NUCLEOTIDE SEQUENCE [LARGE SCALE GENOMIC DNA]</scope>
    <source>
        <strain evidence="13">KCTC 23892</strain>
    </source>
</reference>
<dbReference type="GO" id="GO:0000105">
    <property type="term" value="P:L-histidine biosynthetic process"/>
    <property type="evidence" value="ECO:0007669"/>
    <property type="project" value="UniProtKB-UniPathway"/>
</dbReference>
<feature type="active site" evidence="10">
    <location>
        <position position="184"/>
    </location>
</feature>
<comment type="catalytic activity">
    <reaction evidence="9">
        <text>L-glutamine + H2O = L-glutamate + NH4(+)</text>
        <dbReference type="Rhea" id="RHEA:15889"/>
        <dbReference type="ChEBI" id="CHEBI:15377"/>
        <dbReference type="ChEBI" id="CHEBI:28938"/>
        <dbReference type="ChEBI" id="CHEBI:29985"/>
        <dbReference type="ChEBI" id="CHEBI:58359"/>
        <dbReference type="EC" id="3.5.1.2"/>
    </reaction>
</comment>
<dbReference type="InterPro" id="IPR029062">
    <property type="entry name" value="Class_I_gatase-like"/>
</dbReference>
<accession>A0A1B3BBR0</accession>
<keyword evidence="4" id="KW-0378">Hydrolase</keyword>
<dbReference type="PROSITE" id="PS51273">
    <property type="entry name" value="GATASE_TYPE_1"/>
    <property type="match status" value="1"/>
</dbReference>
<evidence type="ECO:0000313" key="13">
    <source>
        <dbReference type="Proteomes" id="UP000094147"/>
    </source>
</evidence>
<dbReference type="PATRIC" id="fig|1144748.3.peg.1532"/>
<name>A0A1B3BBR0_9GAMM</name>
<protein>
    <submittedName>
        <fullName evidence="12">Imidazole glycerol phosphate synthase, glutamine amidotransferase subunit</fullName>
    </submittedName>
</protein>
<organism evidence="12 13">
    <name type="scientific">Kangiella sediminilitoris</name>
    <dbReference type="NCBI Taxonomy" id="1144748"/>
    <lineage>
        <taxon>Bacteria</taxon>
        <taxon>Pseudomonadati</taxon>
        <taxon>Pseudomonadota</taxon>
        <taxon>Gammaproteobacteria</taxon>
        <taxon>Kangiellales</taxon>
        <taxon>Kangiellaceae</taxon>
        <taxon>Kangiella</taxon>
    </lineage>
</organism>
<dbReference type="Pfam" id="PF00117">
    <property type="entry name" value="GATase"/>
    <property type="match status" value="1"/>
</dbReference>
<keyword evidence="6" id="KW-0368">Histidine biosynthesis</keyword>
<dbReference type="Gene3D" id="3.40.50.880">
    <property type="match status" value="1"/>
</dbReference>
<evidence type="ECO:0000256" key="3">
    <source>
        <dbReference type="ARBA" id="ARBA00022605"/>
    </source>
</evidence>
<dbReference type="NCBIfam" id="TIGR01855">
    <property type="entry name" value="IMP_synth_hisH"/>
    <property type="match status" value="1"/>
</dbReference>
<dbReference type="Proteomes" id="UP000094147">
    <property type="component" value="Chromosome"/>
</dbReference>
<evidence type="ECO:0000256" key="9">
    <source>
        <dbReference type="ARBA" id="ARBA00049534"/>
    </source>
</evidence>
<evidence type="ECO:0000256" key="2">
    <source>
        <dbReference type="ARBA" id="ARBA00011152"/>
    </source>
</evidence>
<comment type="catalytic activity">
    <reaction evidence="8">
        <text>5-[(5-phospho-1-deoxy-D-ribulos-1-ylimino)methylamino]-1-(5-phospho-beta-D-ribosyl)imidazole-4-carboxamide + L-glutamine = D-erythro-1-(imidazol-4-yl)glycerol 3-phosphate + 5-amino-1-(5-phospho-beta-D-ribosyl)imidazole-4-carboxamide + L-glutamate + H(+)</text>
        <dbReference type="Rhea" id="RHEA:24793"/>
        <dbReference type="ChEBI" id="CHEBI:15378"/>
        <dbReference type="ChEBI" id="CHEBI:29985"/>
        <dbReference type="ChEBI" id="CHEBI:58278"/>
        <dbReference type="ChEBI" id="CHEBI:58359"/>
        <dbReference type="ChEBI" id="CHEBI:58475"/>
        <dbReference type="ChEBI" id="CHEBI:58525"/>
        <dbReference type="EC" id="4.3.2.10"/>
    </reaction>
</comment>
<evidence type="ECO:0000256" key="1">
    <source>
        <dbReference type="ARBA" id="ARBA00005091"/>
    </source>
</evidence>
<sequence>MTGTASDIKGKRVGVINTKAGNLFSLFACLKRIGLKPLMIDQPEDVDSEVDALVVPGQGRFGQVMEQLNASGLGHVIKDWIKADKPLVGICVGLQVLFESSAEDPGVVGLSIFKGKVGRLESPKQPMVGWAKLDSSNDILDQKVVYFVNSYGVKSSEVTSATVTYGEEFVSAINKGNLWAFQFHPEKSGAVGEEVMKQCLN</sequence>
<dbReference type="InterPro" id="IPR017926">
    <property type="entry name" value="GATASE"/>
</dbReference>
<gene>
    <name evidence="12" type="ORF">KS2013_1521</name>
</gene>
<dbReference type="PANTHER" id="PTHR42701:SF1">
    <property type="entry name" value="IMIDAZOLE GLYCEROL PHOSPHATE SYNTHASE SUBUNIT HISH"/>
    <property type="match status" value="1"/>
</dbReference>
<keyword evidence="12" id="KW-0808">Transferase</keyword>
<dbReference type="PIRSF" id="PIRSF000495">
    <property type="entry name" value="Amidotransf_hisH"/>
    <property type="match status" value="1"/>
</dbReference>
<evidence type="ECO:0000256" key="7">
    <source>
        <dbReference type="ARBA" id="ARBA00023239"/>
    </source>
</evidence>